<evidence type="ECO:0000313" key="3">
    <source>
        <dbReference type="Proteomes" id="UP000178885"/>
    </source>
</evidence>
<dbReference type="STRING" id="1817760.A2151_01670"/>
<dbReference type="Proteomes" id="UP000178885">
    <property type="component" value="Unassembled WGS sequence"/>
</dbReference>
<reference evidence="2 3" key="1">
    <citation type="journal article" date="2016" name="Nat. Commun.">
        <title>Thousands of microbial genomes shed light on interconnected biogeochemical processes in an aquifer system.</title>
        <authorList>
            <person name="Anantharaman K."/>
            <person name="Brown C.T."/>
            <person name="Hug L.A."/>
            <person name="Sharon I."/>
            <person name="Castelle C.J."/>
            <person name="Probst A.J."/>
            <person name="Thomas B.C."/>
            <person name="Singh A."/>
            <person name="Wilkins M.J."/>
            <person name="Karaoz U."/>
            <person name="Brodie E.L."/>
            <person name="Williams K.H."/>
            <person name="Hubbard S.S."/>
            <person name="Banfield J.F."/>
        </authorList>
    </citation>
    <scope>NUCLEOTIDE SEQUENCE [LARGE SCALE GENOMIC DNA]</scope>
</reference>
<dbReference type="InterPro" id="IPR009912">
    <property type="entry name" value="DUF1451"/>
</dbReference>
<dbReference type="InterPro" id="IPR021327">
    <property type="entry name" value="DUF2934"/>
</dbReference>
<evidence type="ECO:0000256" key="1">
    <source>
        <dbReference type="SAM" id="MobiDB-lite"/>
    </source>
</evidence>
<accession>A0A1F6TQN9</accession>
<evidence type="ECO:0008006" key="4">
    <source>
        <dbReference type="Google" id="ProtNLM"/>
    </source>
</evidence>
<feature type="region of interest" description="Disordered" evidence="1">
    <location>
        <begin position="1"/>
        <end position="23"/>
    </location>
</feature>
<protein>
    <recommendedName>
        <fullName evidence="4">DUF2934 domain-containing protein</fullName>
    </recommendedName>
</protein>
<sequence>MAKAKSPTKLSPRTAEHGGPAALVSPVERQRMIAEAAYLRAAARGFAGGDPVQDWLAAEREIARLLPSPQQQKQELAAYEKLRAQVRHLLAETRDTLSADTVRNTLEQAVAQLRQLGEHTADAIDKAAAAVERDLAGAAQRIGPKWEAFSEKTADLFEAWRDRGRQSLTDATTALADWLQRAGGRLKTHTYRTGEVAAAGTLECLACGGRIVLATSAHVPPCPKCKKMEFRRLG</sequence>
<proteinExistence type="predicted"/>
<evidence type="ECO:0000313" key="2">
    <source>
        <dbReference type="EMBL" id="OGI47430.1"/>
    </source>
</evidence>
<dbReference type="AlphaFoldDB" id="A0A1F6TQN9"/>
<dbReference type="Pfam" id="PF11154">
    <property type="entry name" value="DUF2934"/>
    <property type="match status" value="1"/>
</dbReference>
<gene>
    <name evidence="2" type="ORF">A2151_01670</name>
</gene>
<dbReference type="EMBL" id="MFSU01000056">
    <property type="protein sequence ID" value="OGI47430.1"/>
    <property type="molecule type" value="Genomic_DNA"/>
</dbReference>
<comment type="caution">
    <text evidence="2">The sequence shown here is derived from an EMBL/GenBank/DDBJ whole genome shotgun (WGS) entry which is preliminary data.</text>
</comment>
<dbReference type="Pfam" id="PF07295">
    <property type="entry name" value="DUF1451"/>
    <property type="match status" value="1"/>
</dbReference>
<organism evidence="2 3">
    <name type="scientific">Candidatus Muproteobacteria bacterium RBG_16_65_34</name>
    <dbReference type="NCBI Taxonomy" id="1817760"/>
    <lineage>
        <taxon>Bacteria</taxon>
        <taxon>Pseudomonadati</taxon>
        <taxon>Pseudomonadota</taxon>
        <taxon>Candidatus Muproteobacteria</taxon>
    </lineage>
</organism>
<name>A0A1F6TQN9_9PROT</name>